<dbReference type="FunFam" id="1.10.3450.40:FF:000001">
    <property type="entry name" value="Signal recognition particle subunit SRP68"/>
    <property type="match status" value="1"/>
</dbReference>
<evidence type="ECO:0000256" key="6">
    <source>
        <dbReference type="ARBA" id="ARBA00022824"/>
    </source>
</evidence>
<keyword evidence="10 12" id="KW-0687">Ribonucleoprotein</keyword>
<evidence type="ECO:0000256" key="3">
    <source>
        <dbReference type="ARBA" id="ARBA00004604"/>
    </source>
</evidence>
<evidence type="ECO:0000256" key="1">
    <source>
        <dbReference type="ARBA" id="ARBA00004240"/>
    </source>
</evidence>
<dbReference type="KEGG" id="pmrn:116951676"/>
<dbReference type="GO" id="GO:0005047">
    <property type="term" value="F:signal recognition particle binding"/>
    <property type="evidence" value="ECO:0007669"/>
    <property type="project" value="InterPro"/>
</dbReference>
<proteinExistence type="inferred from homology"/>
<dbReference type="GO" id="GO:0005730">
    <property type="term" value="C:nucleolus"/>
    <property type="evidence" value="ECO:0007669"/>
    <property type="project" value="UniProtKB-SubCell"/>
</dbReference>
<evidence type="ECO:0000313" key="13">
    <source>
        <dbReference type="Proteomes" id="UP001318040"/>
    </source>
</evidence>
<evidence type="ECO:0000256" key="12">
    <source>
        <dbReference type="PIRNR" id="PIRNR038995"/>
    </source>
</evidence>
<comment type="subcellular location">
    <subcellularLocation>
        <location evidence="2 12">Cytoplasm</location>
    </subcellularLocation>
    <subcellularLocation>
        <location evidence="1">Endoplasmic reticulum</location>
    </subcellularLocation>
    <subcellularLocation>
        <location evidence="3">Nucleus</location>
        <location evidence="3">Nucleolus</location>
    </subcellularLocation>
</comment>
<reference evidence="14" key="1">
    <citation type="submission" date="2025-08" db="UniProtKB">
        <authorList>
            <consortium name="RefSeq"/>
        </authorList>
    </citation>
    <scope>IDENTIFICATION</scope>
    <source>
        <tissue evidence="14">Sperm</tissue>
    </source>
</reference>
<evidence type="ECO:0000256" key="5">
    <source>
        <dbReference type="ARBA" id="ARBA00022490"/>
    </source>
</evidence>
<evidence type="ECO:0000256" key="7">
    <source>
        <dbReference type="ARBA" id="ARBA00022884"/>
    </source>
</evidence>
<dbReference type="PANTHER" id="PTHR12860:SF0">
    <property type="entry name" value="SIGNAL RECOGNITION PARTICLE SUBUNIT SRP68"/>
    <property type="match status" value="1"/>
</dbReference>
<dbReference type="PIRSF" id="PIRSF038995">
    <property type="entry name" value="SRP68"/>
    <property type="match status" value="1"/>
</dbReference>
<name>A0AAJ7TY90_PETMA</name>
<dbReference type="Pfam" id="PF16969">
    <property type="entry name" value="SRP68"/>
    <property type="match status" value="1"/>
</dbReference>
<comment type="function">
    <text evidence="12">Component of the signal recognition particle (SRP) complex, a ribonucleoprotein complex that mediates the cotranslational targeting of secretory and membrane proteins to the endoplasmic reticulum (ER). The SRP complex interacts with the signal sequence in nascent secretory and membrane proteins and directs them to the membrane of the ER.</text>
</comment>
<keyword evidence="9" id="KW-0539">Nucleus</keyword>
<evidence type="ECO:0000256" key="8">
    <source>
        <dbReference type="ARBA" id="ARBA00023135"/>
    </source>
</evidence>
<keyword evidence="8 12" id="KW-0733">Signal recognition particle</keyword>
<dbReference type="Proteomes" id="UP001318040">
    <property type="component" value="Chromosome 43"/>
</dbReference>
<gene>
    <name evidence="14" type="primary">SRP68</name>
</gene>
<dbReference type="CDD" id="cd15481">
    <property type="entry name" value="SRP68-RBD"/>
    <property type="match status" value="1"/>
</dbReference>
<protein>
    <recommendedName>
        <fullName evidence="11 12">Signal recognition particle subunit SRP68</fullName>
        <shortName evidence="12">SRP68</shortName>
    </recommendedName>
</protein>
<dbReference type="GO" id="GO:0030942">
    <property type="term" value="F:endoplasmic reticulum signal peptide binding"/>
    <property type="evidence" value="ECO:0007669"/>
    <property type="project" value="InterPro"/>
</dbReference>
<evidence type="ECO:0000256" key="11">
    <source>
        <dbReference type="ARBA" id="ARBA00029498"/>
    </source>
</evidence>
<dbReference type="InterPro" id="IPR026258">
    <property type="entry name" value="SRP68"/>
</dbReference>
<dbReference type="CTD" id="6730"/>
<sequence length="587" mass="66948">MATAGAEEAAAAALAEAEAATLTLEILQIIKESQQQHGLRHGDYQRYRGYCSRRLRRLRKALNFKMGNRHKYTGRKVTVELLKDPRYLLLELMSAERAWSYAMQLKQEANTEPRKRFHLVSRLRKAAKHAEALERLCEGKRIDARTKLEAQAYAAYMAGMLRFEKQDWTKAMESFGSCKTIYEKLASAFSDEQAVLYRQRVEEISPNLRYCAYNIGDQSAIGDLLQMRLKSGDSSSMLTEKLEVLLAQMRAKQSTSMSEVTWCGRTVPVKVDRVRVFLLSLEESEAAIAQAEKEEGKEQLYESLLIECRDAIHAVREELKLDPKQRERETEAGKNSNLQHLHSYLTFIKLSNTVERNVVMARALRRRLSRGAVDDGRKAPRPQELIRLYELILQSLTEMQQLPGMEADPDLWQSLDNKKSAYKAFRCYFIAQSYLAAKKWTEGLALFERVLKYAREAQAACAQSNCPNMDQNELEELINSINAEKYSIQATAILDSDDIGDRMAALEVSDNKPLIERLDVYRLDPALVSKQPNLVTFPPEFQPVPVKPLFFDLALNHVALPPLDDKLEQKSRSGFTGMIKGIFGFRS</sequence>
<dbReference type="GO" id="GO:0006614">
    <property type="term" value="P:SRP-dependent cotranslational protein targeting to membrane"/>
    <property type="evidence" value="ECO:0007669"/>
    <property type="project" value="InterPro"/>
</dbReference>
<accession>A0AAJ7TY90</accession>
<dbReference type="AlphaFoldDB" id="A0AAJ7TY90"/>
<dbReference type="GO" id="GO:0005829">
    <property type="term" value="C:cytosol"/>
    <property type="evidence" value="ECO:0007669"/>
    <property type="project" value="UniProtKB-ARBA"/>
</dbReference>
<dbReference type="RefSeq" id="XP_032826378.1">
    <property type="nucleotide sequence ID" value="XM_032970487.1"/>
</dbReference>
<evidence type="ECO:0000256" key="9">
    <source>
        <dbReference type="ARBA" id="ARBA00023242"/>
    </source>
</evidence>
<dbReference type="GO" id="GO:0005783">
    <property type="term" value="C:endoplasmic reticulum"/>
    <property type="evidence" value="ECO:0007669"/>
    <property type="project" value="UniProtKB-SubCell"/>
</dbReference>
<organism evidence="13 14">
    <name type="scientific">Petromyzon marinus</name>
    <name type="common">Sea lamprey</name>
    <dbReference type="NCBI Taxonomy" id="7757"/>
    <lineage>
        <taxon>Eukaryota</taxon>
        <taxon>Metazoa</taxon>
        <taxon>Chordata</taxon>
        <taxon>Craniata</taxon>
        <taxon>Vertebrata</taxon>
        <taxon>Cyclostomata</taxon>
        <taxon>Hyperoartia</taxon>
        <taxon>Petromyzontiformes</taxon>
        <taxon>Petromyzontidae</taxon>
        <taxon>Petromyzon</taxon>
    </lineage>
</organism>
<keyword evidence="7 12" id="KW-0694">RNA-binding</keyword>
<dbReference type="InterPro" id="IPR034652">
    <property type="entry name" value="SRP68-RBD"/>
</dbReference>
<evidence type="ECO:0000256" key="4">
    <source>
        <dbReference type="ARBA" id="ARBA00009352"/>
    </source>
</evidence>
<dbReference type="GO" id="GO:0008312">
    <property type="term" value="F:7S RNA binding"/>
    <property type="evidence" value="ECO:0007669"/>
    <property type="project" value="InterPro"/>
</dbReference>
<keyword evidence="6" id="KW-0256">Endoplasmic reticulum</keyword>
<evidence type="ECO:0000256" key="10">
    <source>
        <dbReference type="ARBA" id="ARBA00023274"/>
    </source>
</evidence>
<keyword evidence="5 12" id="KW-0963">Cytoplasm</keyword>
<dbReference type="InterPro" id="IPR038253">
    <property type="entry name" value="SRP68_N_sf"/>
</dbReference>
<dbReference type="Gene3D" id="1.10.3450.40">
    <property type="entry name" value="Signal recognition particle, SRP68 subunit, RNA-binding domain"/>
    <property type="match status" value="1"/>
</dbReference>
<evidence type="ECO:0000256" key="2">
    <source>
        <dbReference type="ARBA" id="ARBA00004496"/>
    </source>
</evidence>
<keyword evidence="13" id="KW-1185">Reference proteome</keyword>
<dbReference type="GO" id="GO:0005786">
    <property type="term" value="C:signal recognition particle, endoplasmic reticulum targeting"/>
    <property type="evidence" value="ECO:0007669"/>
    <property type="project" value="UniProtKB-KW"/>
</dbReference>
<comment type="similarity">
    <text evidence="4 12">Belongs to the SRP68 family.</text>
</comment>
<evidence type="ECO:0000313" key="14">
    <source>
        <dbReference type="RefSeq" id="XP_032826378.1"/>
    </source>
</evidence>
<dbReference type="PANTHER" id="PTHR12860">
    <property type="entry name" value="SIGNAL RECOGNITION PARTICLE 68 KDA PROTEIN"/>
    <property type="match status" value="1"/>
</dbReference>